<keyword evidence="1" id="KW-0732">Signal</keyword>
<dbReference type="EMBL" id="KV448467">
    <property type="protein sequence ID" value="OAX35794.1"/>
    <property type="molecule type" value="Genomic_DNA"/>
</dbReference>
<evidence type="ECO:0000313" key="3">
    <source>
        <dbReference type="Proteomes" id="UP000092154"/>
    </source>
</evidence>
<sequence length="89" mass="9378">MFISLTSMIMSAVVMAGIATAHDPNGEPCAHRKNFECGTREGYNRGNSFVFYCNADSQVDVLELCSCVGCCYAGGSTSATYACTVPSSV</sequence>
<dbReference type="Proteomes" id="UP000092154">
    <property type="component" value="Unassembled WGS sequence"/>
</dbReference>
<name>A0A1B7MT54_9AGAM</name>
<proteinExistence type="predicted"/>
<feature type="signal peptide" evidence="1">
    <location>
        <begin position="1"/>
        <end position="21"/>
    </location>
</feature>
<protein>
    <submittedName>
        <fullName evidence="2">Uncharacterized protein</fullName>
    </submittedName>
</protein>
<gene>
    <name evidence="2" type="ORF">K503DRAFT_344656</name>
</gene>
<evidence type="ECO:0000256" key="1">
    <source>
        <dbReference type="SAM" id="SignalP"/>
    </source>
</evidence>
<dbReference type="InParanoid" id="A0A1B7MT54"/>
<dbReference type="AlphaFoldDB" id="A0A1B7MT54"/>
<dbReference type="OrthoDB" id="2606864at2759"/>
<evidence type="ECO:0000313" key="2">
    <source>
        <dbReference type="EMBL" id="OAX35794.1"/>
    </source>
</evidence>
<keyword evidence="3" id="KW-1185">Reference proteome</keyword>
<reference evidence="2 3" key="1">
    <citation type="submission" date="2016-06" db="EMBL/GenBank/DDBJ databases">
        <title>Comparative genomics of the ectomycorrhizal sister species Rhizopogon vinicolor and Rhizopogon vesiculosus (Basidiomycota: Boletales) reveals a divergence of the mating type B locus.</title>
        <authorList>
            <consortium name="DOE Joint Genome Institute"/>
            <person name="Mujic A.B."/>
            <person name="Kuo A."/>
            <person name="Tritt A."/>
            <person name="Lipzen A."/>
            <person name="Chen C."/>
            <person name="Johnson J."/>
            <person name="Sharma A."/>
            <person name="Barry K."/>
            <person name="Grigoriev I.V."/>
            <person name="Spatafora J.W."/>
        </authorList>
    </citation>
    <scope>NUCLEOTIDE SEQUENCE [LARGE SCALE GENOMIC DNA]</scope>
    <source>
        <strain evidence="2 3">AM-OR11-026</strain>
    </source>
</reference>
<accession>A0A1B7MT54</accession>
<organism evidence="2 3">
    <name type="scientific">Rhizopogon vinicolor AM-OR11-026</name>
    <dbReference type="NCBI Taxonomy" id="1314800"/>
    <lineage>
        <taxon>Eukaryota</taxon>
        <taxon>Fungi</taxon>
        <taxon>Dikarya</taxon>
        <taxon>Basidiomycota</taxon>
        <taxon>Agaricomycotina</taxon>
        <taxon>Agaricomycetes</taxon>
        <taxon>Agaricomycetidae</taxon>
        <taxon>Boletales</taxon>
        <taxon>Suillineae</taxon>
        <taxon>Rhizopogonaceae</taxon>
        <taxon>Rhizopogon</taxon>
    </lineage>
</organism>
<feature type="chain" id="PRO_5008597559" evidence="1">
    <location>
        <begin position="22"/>
        <end position="89"/>
    </location>
</feature>